<dbReference type="RefSeq" id="WP_130605294.1">
    <property type="nucleotide sequence ID" value="NZ_AP019368.1"/>
</dbReference>
<accession>A0A4P2VIC7</accession>
<keyword evidence="2" id="KW-0546">Nucleotide metabolism</keyword>
<gene>
    <name evidence="3" type="ORF">JCM31447_00080</name>
</gene>
<evidence type="ECO:0000313" key="4">
    <source>
        <dbReference type="Proteomes" id="UP000291236"/>
    </source>
</evidence>
<dbReference type="EMBL" id="AP019368">
    <property type="protein sequence ID" value="BBH51594.1"/>
    <property type="molecule type" value="Genomic_DNA"/>
</dbReference>
<sequence>MSIFICTSNQGKLKEFSNLLNNNEDIIGLVELKKVENIQQIEAIENSDYFLSNALIKILSALKYIIDNKEISEFKAIHKILVDDSGLCVPELNYLPGVHSATYAGEPKNDENNRNKLIKELNELEKYFIFKNEKRLQAFFVCFLIELDLTEIHDLKETIKIIDAKSLVIKSVIEFERNCLEKVNLNIDGGSFSQSMPISSLLKGFNKEIHIKVHYGFCSGEISNLEQNKILGTGHGYDHMFYSLSNRDLSFASIPLEEKNKKSHRAFALNAMLKSLKK</sequence>
<dbReference type="SUPFAM" id="SSF52972">
    <property type="entry name" value="ITPase-like"/>
    <property type="match status" value="2"/>
</dbReference>
<dbReference type="GO" id="GO:0009117">
    <property type="term" value="P:nucleotide metabolic process"/>
    <property type="evidence" value="ECO:0007669"/>
    <property type="project" value="UniProtKB-KW"/>
</dbReference>
<dbReference type="Gene3D" id="3.90.950.10">
    <property type="match status" value="1"/>
</dbReference>
<organism evidence="3 4">
    <name type="scientific">Fluviispira sanaruensis</name>
    <dbReference type="NCBI Taxonomy" id="2493639"/>
    <lineage>
        <taxon>Bacteria</taxon>
        <taxon>Pseudomonadati</taxon>
        <taxon>Bdellovibrionota</taxon>
        <taxon>Oligoflexia</taxon>
        <taxon>Silvanigrellales</taxon>
        <taxon>Silvanigrellaceae</taxon>
        <taxon>Fluviispira</taxon>
    </lineage>
</organism>
<dbReference type="InterPro" id="IPR029001">
    <property type="entry name" value="ITPase-like_fam"/>
</dbReference>
<dbReference type="KEGG" id="sbf:JCM31447_00080"/>
<dbReference type="InterPro" id="IPR002637">
    <property type="entry name" value="RdgB/HAM1"/>
</dbReference>
<reference evidence="3 4" key="1">
    <citation type="submission" date="2018-12" db="EMBL/GenBank/DDBJ databases">
        <title>Rubrispira sanarue gen. nov., sp., nov., a member of the order Silvanigrellales, isolated from a brackish lake in Hamamatsu Japan.</title>
        <authorList>
            <person name="Maejima Y."/>
            <person name="Iino T."/>
            <person name="Muraguchi Y."/>
            <person name="Fukuda K."/>
            <person name="Nojiri H."/>
            <person name="Ohkuma M."/>
            <person name="Moriuchi R."/>
            <person name="Dohra H."/>
            <person name="Kimbara K."/>
            <person name="Shintani M."/>
        </authorList>
    </citation>
    <scope>NUCLEOTIDE SEQUENCE [LARGE SCALE GENOMIC DNA]</scope>
    <source>
        <strain evidence="3 4">RF1110005</strain>
    </source>
</reference>
<keyword evidence="4" id="KW-1185">Reference proteome</keyword>
<evidence type="ECO:0000256" key="1">
    <source>
        <dbReference type="ARBA" id="ARBA00022801"/>
    </source>
</evidence>
<dbReference type="AlphaFoldDB" id="A0A4P2VIC7"/>
<evidence type="ECO:0000313" key="3">
    <source>
        <dbReference type="EMBL" id="BBH51594.1"/>
    </source>
</evidence>
<dbReference type="GO" id="GO:0047429">
    <property type="term" value="F:nucleoside triphosphate diphosphatase activity"/>
    <property type="evidence" value="ECO:0007669"/>
    <property type="project" value="InterPro"/>
</dbReference>
<proteinExistence type="predicted"/>
<keyword evidence="1" id="KW-0378">Hydrolase</keyword>
<dbReference type="Pfam" id="PF01725">
    <property type="entry name" value="Ham1p_like"/>
    <property type="match status" value="2"/>
</dbReference>
<name>A0A4P2VIC7_FLUSA</name>
<dbReference type="Proteomes" id="UP000291236">
    <property type="component" value="Chromosome"/>
</dbReference>
<evidence type="ECO:0000256" key="2">
    <source>
        <dbReference type="ARBA" id="ARBA00023080"/>
    </source>
</evidence>
<dbReference type="OrthoDB" id="9807456at2"/>
<protein>
    <recommendedName>
        <fullName evidence="5">Non-canonical purine NTP pyrophosphatase</fullName>
    </recommendedName>
</protein>
<dbReference type="GO" id="GO:0009143">
    <property type="term" value="P:nucleoside triphosphate catabolic process"/>
    <property type="evidence" value="ECO:0007669"/>
    <property type="project" value="InterPro"/>
</dbReference>
<evidence type="ECO:0008006" key="5">
    <source>
        <dbReference type="Google" id="ProtNLM"/>
    </source>
</evidence>